<evidence type="ECO:0000256" key="8">
    <source>
        <dbReference type="SAM" id="Phobius"/>
    </source>
</evidence>
<accession>A0A9D1YM45</accession>
<dbReference type="Pfam" id="PF04093">
    <property type="entry name" value="MreD"/>
    <property type="match status" value="1"/>
</dbReference>
<dbReference type="NCBIfam" id="TIGR03426">
    <property type="entry name" value="shape_MreD"/>
    <property type="match status" value="1"/>
</dbReference>
<keyword evidence="5" id="KW-0133">Cell shape</keyword>
<name>A0A9D1YM45_9FIRM</name>
<feature type="transmembrane region" description="Helical" evidence="8">
    <location>
        <begin position="52"/>
        <end position="79"/>
    </location>
</feature>
<evidence type="ECO:0000256" key="4">
    <source>
        <dbReference type="ARBA" id="ARBA00022692"/>
    </source>
</evidence>
<comment type="subcellular location">
    <subcellularLocation>
        <location evidence="1">Cell membrane</location>
        <topology evidence="1">Multi-pass membrane protein</topology>
    </subcellularLocation>
</comment>
<evidence type="ECO:0000256" key="5">
    <source>
        <dbReference type="ARBA" id="ARBA00022960"/>
    </source>
</evidence>
<dbReference type="PIRSF" id="PIRSF037497">
    <property type="entry name" value="MreD_Clostridium/Treponema_prd"/>
    <property type="match status" value="1"/>
</dbReference>
<protein>
    <submittedName>
        <fullName evidence="9">Rod shape-determining protein MreD</fullName>
    </submittedName>
</protein>
<gene>
    <name evidence="9" type="primary">mreD</name>
    <name evidence="9" type="ORF">H9831_00210</name>
</gene>
<keyword evidence="6 8" id="KW-1133">Transmembrane helix</keyword>
<keyword evidence="7 8" id="KW-0472">Membrane</keyword>
<dbReference type="InterPro" id="IPR017225">
    <property type="entry name" value="Cell_shape_determin_MreD_prd"/>
</dbReference>
<reference evidence="9" key="1">
    <citation type="journal article" date="2021" name="PeerJ">
        <title>Extensive microbial diversity within the chicken gut microbiome revealed by metagenomics and culture.</title>
        <authorList>
            <person name="Gilroy R."/>
            <person name="Ravi A."/>
            <person name="Getino M."/>
            <person name="Pursley I."/>
            <person name="Horton D.L."/>
            <person name="Alikhan N.F."/>
            <person name="Baker D."/>
            <person name="Gharbi K."/>
            <person name="Hall N."/>
            <person name="Watson M."/>
            <person name="Adriaenssens E.M."/>
            <person name="Foster-Nyarko E."/>
            <person name="Jarju S."/>
            <person name="Secka A."/>
            <person name="Antonio M."/>
            <person name="Oren A."/>
            <person name="Chaudhuri R.R."/>
            <person name="La Ragione R."/>
            <person name="Hildebrand F."/>
            <person name="Pallen M.J."/>
        </authorList>
    </citation>
    <scope>NUCLEOTIDE SEQUENCE</scope>
    <source>
        <strain evidence="9">ChiSxjej3B15-24422</strain>
    </source>
</reference>
<feature type="transmembrane region" description="Helical" evidence="8">
    <location>
        <begin position="139"/>
        <end position="156"/>
    </location>
</feature>
<organism evidence="9 10">
    <name type="scientific">Candidatus Eisenbergiella pullistercoris</name>
    <dbReference type="NCBI Taxonomy" id="2838555"/>
    <lineage>
        <taxon>Bacteria</taxon>
        <taxon>Bacillati</taxon>
        <taxon>Bacillota</taxon>
        <taxon>Clostridia</taxon>
        <taxon>Lachnospirales</taxon>
        <taxon>Lachnospiraceae</taxon>
        <taxon>Eisenbergiella</taxon>
    </lineage>
</organism>
<dbReference type="AlphaFoldDB" id="A0A9D1YM45"/>
<evidence type="ECO:0000256" key="6">
    <source>
        <dbReference type="ARBA" id="ARBA00022989"/>
    </source>
</evidence>
<dbReference type="Proteomes" id="UP000824007">
    <property type="component" value="Unassembled WGS sequence"/>
</dbReference>
<proteinExistence type="inferred from homology"/>
<keyword evidence="4 8" id="KW-0812">Transmembrane</keyword>
<evidence type="ECO:0000313" key="10">
    <source>
        <dbReference type="Proteomes" id="UP000824007"/>
    </source>
</evidence>
<comment type="similarity">
    <text evidence="2">Belongs to the MreD family.</text>
</comment>
<evidence type="ECO:0000313" key="9">
    <source>
        <dbReference type="EMBL" id="HIY59097.1"/>
    </source>
</evidence>
<comment type="caution">
    <text evidence="9">The sequence shown here is derived from an EMBL/GenBank/DDBJ whole genome shotgun (WGS) entry which is preliminary data.</text>
</comment>
<reference evidence="9" key="2">
    <citation type="submission" date="2021-04" db="EMBL/GenBank/DDBJ databases">
        <authorList>
            <person name="Gilroy R."/>
        </authorList>
    </citation>
    <scope>NUCLEOTIDE SEQUENCE</scope>
    <source>
        <strain evidence="9">ChiSxjej3B15-24422</strain>
    </source>
</reference>
<keyword evidence="3" id="KW-1003">Cell membrane</keyword>
<evidence type="ECO:0000256" key="2">
    <source>
        <dbReference type="ARBA" id="ARBA00007776"/>
    </source>
</evidence>
<feature type="transmembrane region" description="Helical" evidence="8">
    <location>
        <begin position="100"/>
        <end position="119"/>
    </location>
</feature>
<evidence type="ECO:0000256" key="1">
    <source>
        <dbReference type="ARBA" id="ARBA00004651"/>
    </source>
</evidence>
<evidence type="ECO:0000256" key="7">
    <source>
        <dbReference type="ARBA" id="ARBA00023136"/>
    </source>
</evidence>
<dbReference type="InterPro" id="IPR007227">
    <property type="entry name" value="Cell_shape_determining_MreD"/>
</dbReference>
<dbReference type="GO" id="GO:0005886">
    <property type="term" value="C:plasma membrane"/>
    <property type="evidence" value="ECO:0007669"/>
    <property type="project" value="UniProtKB-SubCell"/>
</dbReference>
<dbReference type="GO" id="GO:0008360">
    <property type="term" value="P:regulation of cell shape"/>
    <property type="evidence" value="ECO:0007669"/>
    <property type="project" value="UniProtKB-KW"/>
</dbReference>
<dbReference type="EMBL" id="DXDD01000001">
    <property type="protein sequence ID" value="HIY59097.1"/>
    <property type="molecule type" value="Genomic_DNA"/>
</dbReference>
<evidence type="ECO:0000256" key="3">
    <source>
        <dbReference type="ARBA" id="ARBA00022475"/>
    </source>
</evidence>
<sequence length="169" mass="18747">MRKYLVLALLLLLCYLLQASVLPSVSFGGIMPNLLIIFVASCGFMNGELCGLTTGFFCGLLVDIFGGDVIGFYALIYMITGYINGMFQRIFYPEDIKLPLILILGSDAGYGLLCYLLLFLLRSRLDIGFYLLRVVVPEAVYTIVVAIAVYPLLLLIHKKLETVQKGSKE</sequence>